<dbReference type="PANTHER" id="PTHR14315:SF17">
    <property type="entry name" value="MIP21584P"/>
    <property type="match status" value="1"/>
</dbReference>
<gene>
    <name evidence="7" type="ORF">MNOR_LOCUS1252</name>
</gene>
<comment type="subcellular location">
    <subcellularLocation>
        <location evidence="2">Cytoplasm</location>
    </subcellularLocation>
    <subcellularLocation>
        <location evidence="1">Nucleus</location>
    </subcellularLocation>
</comment>
<protein>
    <recommendedName>
        <fullName evidence="9">Mid1-interacting protein 1</fullName>
    </recommendedName>
</protein>
<keyword evidence="5" id="KW-0539">Nucleus</keyword>
<evidence type="ECO:0000256" key="6">
    <source>
        <dbReference type="SAM" id="MobiDB-lite"/>
    </source>
</evidence>
<evidence type="ECO:0000256" key="2">
    <source>
        <dbReference type="ARBA" id="ARBA00004496"/>
    </source>
</evidence>
<dbReference type="PANTHER" id="PTHR14315">
    <property type="entry name" value="SPOT14 FAMILY MEMBER"/>
    <property type="match status" value="1"/>
</dbReference>
<dbReference type="Proteomes" id="UP001497623">
    <property type="component" value="Unassembled WGS sequence"/>
</dbReference>
<dbReference type="Pfam" id="PF07084">
    <property type="entry name" value="Spot_14"/>
    <property type="match status" value="1"/>
</dbReference>
<feature type="region of interest" description="Disordered" evidence="6">
    <location>
        <begin position="82"/>
        <end position="136"/>
    </location>
</feature>
<feature type="non-terminal residue" evidence="7">
    <location>
        <position position="1"/>
    </location>
</feature>
<accession>A0AAV2PKF0</accession>
<sequence length="214" mass="24075">RIRTQSQLVRDASSQSVVSTMERFMKAVNEMNDHVILPTKLLDQEESPSDNVPVMLRGSHTRYDFYQCINTIKKDLVLGVSSNDEDIEGDSPPDSGRASPRKNSKSPTRRHSTTLLANPRPPTSENLPQRKTSLQDNSAAVISFERQDSWASLNPLPEYHNQVSYDSGEELEEEICDVMSPVEIAEKLKEHLQGLQIGLNHLTKTAKYITNSIK</sequence>
<evidence type="ECO:0000256" key="5">
    <source>
        <dbReference type="ARBA" id="ARBA00023242"/>
    </source>
</evidence>
<dbReference type="AlphaFoldDB" id="A0AAV2PKF0"/>
<dbReference type="GO" id="GO:0005829">
    <property type="term" value="C:cytosol"/>
    <property type="evidence" value="ECO:0007669"/>
    <property type="project" value="TreeGrafter"/>
</dbReference>
<comment type="caution">
    <text evidence="7">The sequence shown here is derived from an EMBL/GenBank/DDBJ whole genome shotgun (WGS) entry which is preliminary data.</text>
</comment>
<organism evidence="7 8">
    <name type="scientific">Meganyctiphanes norvegica</name>
    <name type="common">Northern krill</name>
    <name type="synonym">Thysanopoda norvegica</name>
    <dbReference type="NCBI Taxonomy" id="48144"/>
    <lineage>
        <taxon>Eukaryota</taxon>
        <taxon>Metazoa</taxon>
        <taxon>Ecdysozoa</taxon>
        <taxon>Arthropoda</taxon>
        <taxon>Crustacea</taxon>
        <taxon>Multicrustacea</taxon>
        <taxon>Malacostraca</taxon>
        <taxon>Eumalacostraca</taxon>
        <taxon>Eucarida</taxon>
        <taxon>Euphausiacea</taxon>
        <taxon>Euphausiidae</taxon>
        <taxon>Meganyctiphanes</taxon>
    </lineage>
</organism>
<dbReference type="InterPro" id="IPR009786">
    <property type="entry name" value="Spot_14"/>
</dbReference>
<evidence type="ECO:0000256" key="4">
    <source>
        <dbReference type="ARBA" id="ARBA00022490"/>
    </source>
</evidence>
<dbReference type="GO" id="GO:0005634">
    <property type="term" value="C:nucleus"/>
    <property type="evidence" value="ECO:0007669"/>
    <property type="project" value="UniProtKB-SubCell"/>
</dbReference>
<reference evidence="7 8" key="1">
    <citation type="submission" date="2024-05" db="EMBL/GenBank/DDBJ databases">
        <authorList>
            <person name="Wallberg A."/>
        </authorList>
    </citation>
    <scope>NUCLEOTIDE SEQUENCE [LARGE SCALE GENOMIC DNA]</scope>
</reference>
<keyword evidence="4" id="KW-0963">Cytoplasm</keyword>
<feature type="compositionally biased region" description="Basic residues" evidence="6">
    <location>
        <begin position="99"/>
        <end position="112"/>
    </location>
</feature>
<dbReference type="EMBL" id="CAXKWB010000328">
    <property type="protein sequence ID" value="CAL4060324.1"/>
    <property type="molecule type" value="Genomic_DNA"/>
</dbReference>
<keyword evidence="8" id="KW-1185">Reference proteome</keyword>
<evidence type="ECO:0000256" key="3">
    <source>
        <dbReference type="ARBA" id="ARBA00009488"/>
    </source>
</evidence>
<comment type="similarity">
    <text evidence="3">Belongs to the SPOT14 family.</text>
</comment>
<name>A0AAV2PKF0_MEGNR</name>
<dbReference type="Gene3D" id="6.10.140.1610">
    <property type="match status" value="1"/>
</dbReference>
<evidence type="ECO:0000256" key="1">
    <source>
        <dbReference type="ARBA" id="ARBA00004123"/>
    </source>
</evidence>
<evidence type="ECO:0000313" key="7">
    <source>
        <dbReference type="EMBL" id="CAL4060324.1"/>
    </source>
</evidence>
<evidence type="ECO:0008006" key="9">
    <source>
        <dbReference type="Google" id="ProtNLM"/>
    </source>
</evidence>
<dbReference type="InterPro" id="IPR053719">
    <property type="entry name" value="Lipogen_MT_Stabilize_sf"/>
</dbReference>
<feature type="compositionally biased region" description="Polar residues" evidence="6">
    <location>
        <begin position="123"/>
        <end position="136"/>
    </location>
</feature>
<evidence type="ECO:0000313" key="8">
    <source>
        <dbReference type="Proteomes" id="UP001497623"/>
    </source>
</evidence>
<proteinExistence type="inferred from homology"/>
<dbReference type="GO" id="GO:0046890">
    <property type="term" value="P:regulation of lipid biosynthetic process"/>
    <property type="evidence" value="ECO:0007669"/>
    <property type="project" value="TreeGrafter"/>
</dbReference>